<reference evidence="9" key="1">
    <citation type="submission" date="2023-05" db="EMBL/GenBank/DDBJ databases">
        <title>Nepenthes gracilis genome sequencing.</title>
        <authorList>
            <person name="Fukushima K."/>
        </authorList>
    </citation>
    <scope>NUCLEOTIDE SEQUENCE</scope>
    <source>
        <strain evidence="9">SING2019-196</strain>
    </source>
</reference>
<comment type="function">
    <text evidence="6">Required for the formation of N(7)-methylguanine at position 46 (m7G46) in tRNA. In the complex, it is required to stabilize and induce conformational changes of the catalytic subunit.</text>
</comment>
<dbReference type="HAMAP" id="MF_03056">
    <property type="entry name" value="TRM82"/>
    <property type="match status" value="1"/>
</dbReference>
<dbReference type="Proteomes" id="UP001279734">
    <property type="component" value="Unassembled WGS sequence"/>
</dbReference>
<dbReference type="GO" id="GO:0005829">
    <property type="term" value="C:cytosol"/>
    <property type="evidence" value="ECO:0007669"/>
    <property type="project" value="TreeGrafter"/>
</dbReference>
<proteinExistence type="inferred from homology"/>
<evidence type="ECO:0000256" key="7">
    <source>
        <dbReference type="PROSITE-ProRule" id="PRU00221"/>
    </source>
</evidence>
<feature type="region of interest" description="Disordered" evidence="8">
    <location>
        <begin position="1"/>
        <end position="50"/>
    </location>
</feature>
<comment type="similarity">
    <text evidence="6">Belongs to the WD repeat TRM82 family.</text>
</comment>
<keyword evidence="5 6" id="KW-0539">Nucleus</keyword>
<dbReference type="InterPro" id="IPR019775">
    <property type="entry name" value="WD40_repeat_CS"/>
</dbReference>
<feature type="repeat" description="WD" evidence="7">
    <location>
        <begin position="99"/>
        <end position="137"/>
    </location>
</feature>
<evidence type="ECO:0000256" key="6">
    <source>
        <dbReference type="HAMAP-Rule" id="MF_03056"/>
    </source>
</evidence>
<protein>
    <recommendedName>
        <fullName evidence="6">tRNA (guanine-N(7)-)-methyltransferase non-catalytic subunit</fullName>
    </recommendedName>
    <alternativeName>
        <fullName evidence="6">WD repeat-containing protein 4 homolog</fullName>
    </alternativeName>
</protein>
<gene>
    <name evidence="9" type="ORF">Nepgr_029796</name>
</gene>
<evidence type="ECO:0000313" key="10">
    <source>
        <dbReference type="Proteomes" id="UP001279734"/>
    </source>
</evidence>
<dbReference type="Gene3D" id="2.130.10.10">
    <property type="entry name" value="YVTN repeat-like/Quinoprotein amine dehydrogenase"/>
    <property type="match status" value="2"/>
</dbReference>
<feature type="compositionally biased region" description="Basic and acidic residues" evidence="8">
    <location>
        <begin position="34"/>
        <end position="50"/>
    </location>
</feature>
<dbReference type="SMART" id="SM00320">
    <property type="entry name" value="WD40"/>
    <property type="match status" value="4"/>
</dbReference>
<evidence type="ECO:0000256" key="4">
    <source>
        <dbReference type="ARBA" id="ARBA00022737"/>
    </source>
</evidence>
<dbReference type="FunFam" id="2.130.10.10:FF:001350">
    <property type="entry name" value="tRNA (guanine-N(7)-)-methyltransferase non-catalytic subunit"/>
    <property type="match status" value="1"/>
</dbReference>
<accession>A0AAD3TF73</accession>
<evidence type="ECO:0000256" key="3">
    <source>
        <dbReference type="ARBA" id="ARBA00022694"/>
    </source>
</evidence>
<dbReference type="InterPro" id="IPR001680">
    <property type="entry name" value="WD40_rpt"/>
</dbReference>
<dbReference type="GO" id="GO:0043527">
    <property type="term" value="C:tRNA methyltransferase complex"/>
    <property type="evidence" value="ECO:0007669"/>
    <property type="project" value="TreeGrafter"/>
</dbReference>
<dbReference type="EMBL" id="BSYO01000033">
    <property type="protein sequence ID" value="GMH27953.1"/>
    <property type="molecule type" value="Genomic_DNA"/>
</dbReference>
<evidence type="ECO:0000256" key="2">
    <source>
        <dbReference type="ARBA" id="ARBA00022574"/>
    </source>
</evidence>
<dbReference type="PROSITE" id="PS00678">
    <property type="entry name" value="WD_REPEATS_1"/>
    <property type="match status" value="1"/>
</dbReference>
<dbReference type="GO" id="GO:0005634">
    <property type="term" value="C:nucleus"/>
    <property type="evidence" value="ECO:0007669"/>
    <property type="project" value="UniProtKB-SubCell"/>
</dbReference>
<dbReference type="SUPFAM" id="SSF50978">
    <property type="entry name" value="WD40 repeat-like"/>
    <property type="match status" value="1"/>
</dbReference>
<dbReference type="PROSITE" id="PS50082">
    <property type="entry name" value="WD_REPEATS_2"/>
    <property type="match status" value="2"/>
</dbReference>
<evidence type="ECO:0000256" key="1">
    <source>
        <dbReference type="ARBA" id="ARBA00004123"/>
    </source>
</evidence>
<comment type="pathway">
    <text evidence="6">tRNA modification; N(7)-methylguanine-tRNA biosynthesis.</text>
</comment>
<feature type="compositionally biased region" description="Polar residues" evidence="8">
    <location>
        <begin position="18"/>
        <end position="28"/>
    </location>
</feature>
<dbReference type="GO" id="GO:0106004">
    <property type="term" value="P:tRNA (guanine-N7)-methylation"/>
    <property type="evidence" value="ECO:0007669"/>
    <property type="project" value="UniProtKB-UniRule"/>
</dbReference>
<keyword evidence="4 6" id="KW-0677">Repeat</keyword>
<evidence type="ECO:0000256" key="8">
    <source>
        <dbReference type="SAM" id="MobiDB-lite"/>
    </source>
</evidence>
<feature type="compositionally biased region" description="Acidic residues" evidence="8">
    <location>
        <begin position="1"/>
        <end position="10"/>
    </location>
</feature>
<sequence length="466" mass="51079">MEEIETEEKEETQITNEGSMQERGTNGTDVEEGETMREPEETQMEERENNREMEVAPALIAVHPFDKSVAVAVGSDLRVFDLARKISISLADDSRDLLHKDCIRAVRFSGRGQLFVSAGDDKLVKIWDADTWKCLATVNSEKRVSAVSISKNELFVCFADKFGVVWAVSLDGLNKIQASCNKKAVPILAHYCSIITCLDFSPDGRFIISADRDFKIRVTVFPENPLNGAHEIQSFCLGHSEYVSSLAVVHNSDYPQGFLLSGGGDSTVRMWDINSGSLLCTCEVGTEVGLSNEPHAAVTDLCAPHGTLVAVAIQSFPGILLLGCDISAKALWVLKAVSFPGETLVPTSLGASSSAELLWTVTGVSNLPEFKASSCLSRVRVFSGFKKTDGTINSELSLLLDREVPGGEKLLEKLQGGVSSKEIEVISAAAADAVRAAMRDLLLKKQYTEERREFRKRRRNDRKLKR</sequence>
<keyword evidence="10" id="KW-1185">Reference proteome</keyword>
<evidence type="ECO:0000313" key="9">
    <source>
        <dbReference type="EMBL" id="GMH27953.1"/>
    </source>
</evidence>
<comment type="subcellular location">
    <subcellularLocation>
        <location evidence="1 6">Nucleus</location>
    </subcellularLocation>
</comment>
<comment type="caution">
    <text evidence="9">The sequence shown here is derived from an EMBL/GenBank/DDBJ whole genome shotgun (WGS) entry which is preliminary data.</text>
</comment>
<dbReference type="InterPro" id="IPR015943">
    <property type="entry name" value="WD40/YVTN_repeat-like_dom_sf"/>
</dbReference>
<name>A0AAD3TF73_NEPGR</name>
<comment type="subunit">
    <text evidence="6">Forms a heterodimer with the catalytic subunit.</text>
</comment>
<evidence type="ECO:0000256" key="5">
    <source>
        <dbReference type="ARBA" id="ARBA00023242"/>
    </source>
</evidence>
<dbReference type="PANTHER" id="PTHR16288">
    <property type="entry name" value="WD40 REPEAT PROTEIN 4"/>
    <property type="match status" value="1"/>
</dbReference>
<dbReference type="PROSITE" id="PS50294">
    <property type="entry name" value="WD_REPEATS_REGION"/>
    <property type="match status" value="2"/>
</dbReference>
<keyword evidence="2 6" id="KW-0853">WD repeat</keyword>
<dbReference type="AlphaFoldDB" id="A0AAD3TF73"/>
<organism evidence="9 10">
    <name type="scientific">Nepenthes gracilis</name>
    <name type="common">Slender pitcher plant</name>
    <dbReference type="NCBI Taxonomy" id="150966"/>
    <lineage>
        <taxon>Eukaryota</taxon>
        <taxon>Viridiplantae</taxon>
        <taxon>Streptophyta</taxon>
        <taxon>Embryophyta</taxon>
        <taxon>Tracheophyta</taxon>
        <taxon>Spermatophyta</taxon>
        <taxon>Magnoliopsida</taxon>
        <taxon>eudicotyledons</taxon>
        <taxon>Gunneridae</taxon>
        <taxon>Pentapetalae</taxon>
        <taxon>Caryophyllales</taxon>
        <taxon>Nepenthaceae</taxon>
        <taxon>Nepenthes</taxon>
    </lineage>
</organism>
<keyword evidence="3 6" id="KW-0819">tRNA processing</keyword>
<feature type="repeat" description="WD" evidence="7">
    <location>
        <begin position="236"/>
        <end position="281"/>
    </location>
</feature>
<dbReference type="InterPro" id="IPR036322">
    <property type="entry name" value="WD40_repeat_dom_sf"/>
</dbReference>
<dbReference type="PANTHER" id="PTHR16288:SF0">
    <property type="entry name" value="TRNA (GUANINE-N(7)-)-METHYLTRANSFERASE NON-CATALYTIC SUBUNIT WDR4"/>
    <property type="match status" value="1"/>
</dbReference>
<dbReference type="Pfam" id="PF00400">
    <property type="entry name" value="WD40"/>
    <property type="match status" value="3"/>
</dbReference>
<dbReference type="InterPro" id="IPR028884">
    <property type="entry name" value="Trm82"/>
</dbReference>